<evidence type="ECO:0000313" key="4">
    <source>
        <dbReference type="EMBL" id="PSR83874.1"/>
    </source>
</evidence>
<proteinExistence type="predicted"/>
<dbReference type="GO" id="GO:0008270">
    <property type="term" value="F:zinc ion binding"/>
    <property type="evidence" value="ECO:0007669"/>
    <property type="project" value="UniProtKB-KW"/>
</dbReference>
<keyword evidence="1" id="KW-0863">Zinc-finger</keyword>
<feature type="region of interest" description="Disordered" evidence="2">
    <location>
        <begin position="166"/>
        <end position="231"/>
    </location>
</feature>
<evidence type="ECO:0000313" key="5">
    <source>
        <dbReference type="Proteomes" id="UP000186601"/>
    </source>
</evidence>
<reference evidence="4 5" key="1">
    <citation type="submission" date="2018-02" db="EMBL/GenBank/DDBJ databases">
        <title>Genome sequence of the basidiomycete white-rot fungus Phlebia centrifuga.</title>
        <authorList>
            <person name="Granchi Z."/>
            <person name="Peng M."/>
            <person name="de Vries R.P."/>
            <person name="Hilden K."/>
            <person name="Makela M.R."/>
            <person name="Grigoriev I."/>
            <person name="Riley R."/>
        </authorList>
    </citation>
    <scope>NUCLEOTIDE SEQUENCE [LARGE SCALE GENOMIC DNA]</scope>
    <source>
        <strain evidence="4 5">FBCC195</strain>
    </source>
</reference>
<protein>
    <recommendedName>
        <fullName evidence="3">C2H2-type domain-containing protein</fullName>
    </recommendedName>
</protein>
<accession>A0A2R6P2H6</accession>
<feature type="region of interest" description="Disordered" evidence="2">
    <location>
        <begin position="67"/>
        <end position="87"/>
    </location>
</feature>
<gene>
    <name evidence="4" type="ORF">PHLCEN_2v5583</name>
</gene>
<feature type="domain" description="C2H2-type" evidence="3">
    <location>
        <begin position="244"/>
        <end position="271"/>
    </location>
</feature>
<evidence type="ECO:0000259" key="3">
    <source>
        <dbReference type="PROSITE" id="PS50157"/>
    </source>
</evidence>
<keyword evidence="1" id="KW-0862">Zinc</keyword>
<dbReference type="STRING" id="98765.A0A2R6P2H6"/>
<sequence length="351" mass="38721">MAQCQCSHRHILRTCPRFPITTTASLLHPRGGPIQMNTRATQAFITIHYPRTTIVLPLPATTAFKRSDTSYNELSPEEPPSRLPYQSSTISYYSTSSASSITSSPPSPCFSSFTSELSIDATSDAASAYDTDSFDSEWQYDLSGSDLNDYTTSVINVRDHGVDPKLVSSETTASSSSTSESSGVDGRLNDRIPRWSSRRNTPVSSKRQPPAKNPPSPQGIRLAGLPRTKRIPESEMIELEDGTLTCPACKQHFDRHHDLKRHHKGHSPIKEDFICRGVPLDEALQHNMIGASSRPTHVYQGVTMVGGCLLNFSRGDALQRHLKTRFVSGSQLPCLAANRKRKAQRGNRVRA</sequence>
<keyword evidence="5" id="KW-1185">Reference proteome</keyword>
<feature type="compositionally biased region" description="Polar residues" evidence="2">
    <location>
        <begin position="198"/>
        <end position="207"/>
    </location>
</feature>
<name>A0A2R6P2H6_9APHY</name>
<comment type="caution">
    <text evidence="4">The sequence shown here is derived from an EMBL/GenBank/DDBJ whole genome shotgun (WGS) entry which is preliminary data.</text>
</comment>
<keyword evidence="1" id="KW-0479">Metal-binding</keyword>
<evidence type="ECO:0000256" key="2">
    <source>
        <dbReference type="SAM" id="MobiDB-lite"/>
    </source>
</evidence>
<dbReference type="Proteomes" id="UP000186601">
    <property type="component" value="Unassembled WGS sequence"/>
</dbReference>
<dbReference type="PROSITE" id="PS50157">
    <property type="entry name" value="ZINC_FINGER_C2H2_2"/>
    <property type="match status" value="1"/>
</dbReference>
<feature type="compositionally biased region" description="Low complexity" evidence="2">
    <location>
        <begin position="168"/>
        <end position="182"/>
    </location>
</feature>
<evidence type="ECO:0000256" key="1">
    <source>
        <dbReference type="PROSITE-ProRule" id="PRU00042"/>
    </source>
</evidence>
<organism evidence="4 5">
    <name type="scientific">Hermanssonia centrifuga</name>
    <dbReference type="NCBI Taxonomy" id="98765"/>
    <lineage>
        <taxon>Eukaryota</taxon>
        <taxon>Fungi</taxon>
        <taxon>Dikarya</taxon>
        <taxon>Basidiomycota</taxon>
        <taxon>Agaricomycotina</taxon>
        <taxon>Agaricomycetes</taxon>
        <taxon>Polyporales</taxon>
        <taxon>Meruliaceae</taxon>
        <taxon>Hermanssonia</taxon>
    </lineage>
</organism>
<dbReference type="EMBL" id="MLYV02000550">
    <property type="protein sequence ID" value="PSR83874.1"/>
    <property type="molecule type" value="Genomic_DNA"/>
</dbReference>
<dbReference type="InterPro" id="IPR013087">
    <property type="entry name" value="Znf_C2H2_type"/>
</dbReference>
<dbReference type="OrthoDB" id="8922241at2759"/>
<dbReference type="PROSITE" id="PS00028">
    <property type="entry name" value="ZINC_FINGER_C2H2_1"/>
    <property type="match status" value="1"/>
</dbReference>
<dbReference type="AlphaFoldDB" id="A0A2R6P2H6"/>